<dbReference type="InterPro" id="IPR005097">
    <property type="entry name" value="Sacchrp_dh_NADP-bd"/>
</dbReference>
<keyword evidence="4" id="KW-0812">Transmembrane</keyword>
<evidence type="ECO:0000313" key="7">
    <source>
        <dbReference type="Proteomes" id="UP000289886"/>
    </source>
</evidence>
<dbReference type="InterPro" id="IPR036291">
    <property type="entry name" value="NAD(P)-bd_dom_sf"/>
</dbReference>
<keyword evidence="7" id="KW-1185">Reference proteome</keyword>
<accession>A0A444U762</accession>
<evidence type="ECO:0000313" key="6">
    <source>
        <dbReference type="EMBL" id="RXM31043.1"/>
    </source>
</evidence>
<comment type="similarity">
    <text evidence="1">Belongs to the saccharopine dehydrogenase family.</text>
</comment>
<dbReference type="GO" id="GO:0009247">
    <property type="term" value="P:glycolipid biosynthetic process"/>
    <property type="evidence" value="ECO:0007669"/>
    <property type="project" value="TreeGrafter"/>
</dbReference>
<feature type="transmembrane region" description="Helical" evidence="4">
    <location>
        <begin position="504"/>
        <end position="530"/>
    </location>
</feature>
<dbReference type="Pfam" id="PF03435">
    <property type="entry name" value="Sacchrp_dh_NADP"/>
    <property type="match status" value="1"/>
</dbReference>
<dbReference type="GO" id="GO:0005739">
    <property type="term" value="C:mitochondrion"/>
    <property type="evidence" value="ECO:0007669"/>
    <property type="project" value="TreeGrafter"/>
</dbReference>
<dbReference type="InterPro" id="IPR051276">
    <property type="entry name" value="Saccharopine_DH-like_oxidrdct"/>
</dbReference>
<dbReference type="Proteomes" id="UP000289886">
    <property type="component" value="Unassembled WGS sequence"/>
</dbReference>
<evidence type="ECO:0000259" key="5">
    <source>
        <dbReference type="Pfam" id="PF03435"/>
    </source>
</evidence>
<dbReference type="AlphaFoldDB" id="A0A444U762"/>
<evidence type="ECO:0000256" key="1">
    <source>
        <dbReference type="ARBA" id="ARBA00038048"/>
    </source>
</evidence>
<evidence type="ECO:0000256" key="2">
    <source>
        <dbReference type="ARBA" id="ARBA00039852"/>
    </source>
</evidence>
<evidence type="ECO:0000256" key="4">
    <source>
        <dbReference type="SAM" id="Phobius"/>
    </source>
</evidence>
<organism evidence="6 7">
    <name type="scientific">Acipenser ruthenus</name>
    <name type="common">Sterlet sturgeon</name>
    <dbReference type="NCBI Taxonomy" id="7906"/>
    <lineage>
        <taxon>Eukaryota</taxon>
        <taxon>Metazoa</taxon>
        <taxon>Chordata</taxon>
        <taxon>Craniata</taxon>
        <taxon>Vertebrata</taxon>
        <taxon>Euteleostomi</taxon>
        <taxon>Actinopterygii</taxon>
        <taxon>Chondrostei</taxon>
        <taxon>Acipenseriformes</taxon>
        <taxon>Acipenseridae</taxon>
        <taxon>Acipenser</taxon>
    </lineage>
</organism>
<dbReference type="GO" id="GO:0005811">
    <property type="term" value="C:lipid droplet"/>
    <property type="evidence" value="ECO:0007669"/>
    <property type="project" value="TreeGrafter"/>
</dbReference>
<dbReference type="EMBL" id="SCEB01215147">
    <property type="protein sequence ID" value="RXM31043.1"/>
    <property type="molecule type" value="Genomic_DNA"/>
</dbReference>
<gene>
    <name evidence="6" type="ORF">EOD39_7328</name>
</gene>
<feature type="compositionally biased region" description="Polar residues" evidence="3">
    <location>
        <begin position="80"/>
        <end position="108"/>
    </location>
</feature>
<feature type="domain" description="Saccharopine dehydrogenase NADP binding" evidence="5">
    <location>
        <begin position="238"/>
        <end position="379"/>
    </location>
</feature>
<feature type="region of interest" description="Disordered" evidence="3">
    <location>
        <begin position="1"/>
        <end position="121"/>
    </location>
</feature>
<dbReference type="PANTHER" id="PTHR12286">
    <property type="entry name" value="SACCHAROPINE DEHYDROGENASE-LIKE OXIDOREDUCTASE"/>
    <property type="match status" value="1"/>
</dbReference>
<sequence>MDEEETRRNKVSKQMKGTVNLEDHVERGSPQTTTSSSDENENQIQGSVSGHRQAQQDCVNNNETDPHSKTGDSRGLAQGLKNNNKAVNCSDTQSANTEGVKGNGTSPKRNGKHKKGMKVESSGVVPEACTAMMLDGISNGPQGPSEEEEEEEEDFLEVSTSCQQKMDKMSLLQSLFSSLQGPLLLLKSQSSAALIDVFRSDSRKASSFYSALLSRVKFTSAELVTMATTSTSRVYELVIFGASGFTGQFVVEEVARNSAEGPKGTLKWAVAGRSRQKLQQVLDQAAGNLGNILGKPELKSEVDIIIADVEDPDSLASMSKQAAIVLNCVGPYRFFGEPVVKACVENGAHCIDISGEPQFLEGMQLNYNSQAATSGVYVIGSCGFDSIPADMGVLYTKDQFKGTLTAIESFLSVNTGPEGGSIHDGTWQSAIYGFADQDKLRSLRKKLGHKPLPVVGAKLKRRGAVFYSDEVKQYAVPFMGSDPSVVKRTQRYLCEELKESPVQYSAFAAVGGVCSVIKLMFAGMLFWLFVMTSFGRNLLIKMEGCSFSMTFFGQGYSQGQDPQEGKPNLKICTQVKGPEAGYVATPIVMVQAAITLLNESKSLPKEGGVYTPGAAFCKTSLIERLNKHGVVFSVISKPEA</sequence>
<reference evidence="6 7" key="1">
    <citation type="submission" date="2019-01" db="EMBL/GenBank/DDBJ databases">
        <title>Draft Genome and Complete Hox-Cluster Characterization of the Sterlet Sturgeon (Acipenser ruthenus).</title>
        <authorList>
            <person name="Wei Q."/>
        </authorList>
    </citation>
    <scope>NUCLEOTIDE SEQUENCE [LARGE SCALE GENOMIC DNA]</scope>
    <source>
        <strain evidence="6">WHYD16114868_AA</strain>
        <tissue evidence="6">Blood</tissue>
    </source>
</reference>
<comment type="caution">
    <text evidence="6">The sequence shown here is derived from an EMBL/GenBank/DDBJ whole genome shotgun (WGS) entry which is preliminary data.</text>
</comment>
<keyword evidence="4" id="KW-0472">Membrane</keyword>
<dbReference type="SUPFAM" id="SSF51735">
    <property type="entry name" value="NAD(P)-binding Rossmann-fold domains"/>
    <property type="match status" value="1"/>
</dbReference>
<dbReference type="FunFam" id="3.40.50.720:FF:000178">
    <property type="entry name" value="Saccharopine dehydrogenase-like oxidoreductase"/>
    <property type="match status" value="1"/>
</dbReference>
<keyword evidence="4" id="KW-1133">Transmembrane helix</keyword>
<dbReference type="GO" id="GO:0005886">
    <property type="term" value="C:plasma membrane"/>
    <property type="evidence" value="ECO:0007669"/>
    <property type="project" value="TreeGrafter"/>
</dbReference>
<proteinExistence type="inferred from homology"/>
<evidence type="ECO:0000256" key="3">
    <source>
        <dbReference type="SAM" id="MobiDB-lite"/>
    </source>
</evidence>
<protein>
    <recommendedName>
        <fullName evidence="2">Saccharopine dehydrogenase-like oxidoreductase</fullName>
    </recommendedName>
</protein>
<dbReference type="Gene3D" id="3.40.50.720">
    <property type="entry name" value="NAD(P)-binding Rossmann-like Domain"/>
    <property type="match status" value="1"/>
</dbReference>
<dbReference type="PANTHER" id="PTHR12286:SF5">
    <property type="entry name" value="SACCHAROPINE DEHYDROGENASE-LIKE OXIDOREDUCTASE"/>
    <property type="match status" value="1"/>
</dbReference>
<name>A0A444U762_ACIRT</name>
<feature type="compositionally biased region" description="Polar residues" evidence="3">
    <location>
        <begin position="29"/>
        <end position="63"/>
    </location>
</feature>